<evidence type="ECO:0000313" key="4">
    <source>
        <dbReference type="Proteomes" id="UP000321820"/>
    </source>
</evidence>
<gene>
    <name evidence="3" type="ORF">FTW19_22480</name>
</gene>
<dbReference type="Gene3D" id="1.50.10.140">
    <property type="match status" value="1"/>
</dbReference>
<dbReference type="InterPro" id="IPR006311">
    <property type="entry name" value="TAT_signal"/>
</dbReference>
<feature type="region of interest" description="Disordered" evidence="1">
    <location>
        <begin position="1"/>
        <end position="26"/>
    </location>
</feature>
<feature type="domain" description="Glycoamylase-like" evidence="2">
    <location>
        <begin position="252"/>
        <end position="459"/>
    </location>
</feature>
<evidence type="ECO:0000256" key="1">
    <source>
        <dbReference type="SAM" id="MobiDB-lite"/>
    </source>
</evidence>
<dbReference type="PIRSF" id="PIRSF028431">
    <property type="entry name" value="UCP028431"/>
    <property type="match status" value="1"/>
</dbReference>
<protein>
    <recommendedName>
        <fullName evidence="2">Glycoamylase-like domain-containing protein</fullName>
    </recommendedName>
</protein>
<dbReference type="InterPro" id="IPR019282">
    <property type="entry name" value="Glycoamylase-like_cons_dom"/>
</dbReference>
<keyword evidence="4" id="KW-1185">Reference proteome</keyword>
<dbReference type="PROSITE" id="PS51318">
    <property type="entry name" value="TAT"/>
    <property type="match status" value="1"/>
</dbReference>
<dbReference type="InterPro" id="IPR016883">
    <property type="entry name" value="UCP028431"/>
</dbReference>
<sequence>MSIDESEDGIDGNNEAQIRKVTDQSENRTSRRQLLRQIAGISLGLPLTQLEALPVWAPVSAQRQADRERREPTPVPAQTAFSQEDEQFLDDLEHQTFLYFWEQANPQTGLIKDRCNVRAADTSIVASVASTGFGLTAICIAEKRGFISHQDARLRVITTLDFLWKKLPTHRGFFYHFANMNTGERIWDSEVSSVDTAILLCGILTCRQYFRDRDIVQLARAIFDRVDWTWLSEDITLLPMGWTPEFGFLPSKWDYYSELMMIYLLGMGSSTHPLRPEAWLAWKRTTFEYDGLRYIGSFAPLFVHQYSQAWFDFRHKRDKYADYFQNSAIATEVHRRFCVELGRTFPDYSDDLWGITASDSDKGYVIWGGPPAMGPIDGTVVPAATGGSLPFLSDATIRVLKNIKNRFPQTWSRYGFIDAFNPLKKWYDTDIVGIDAGITMLMAENARTGFVWEVFMKNPEAQRGMAIAGFKSYSSASPSS</sequence>
<reference evidence="3 4" key="1">
    <citation type="submission" date="2019-08" db="EMBL/GenBank/DDBJ databases">
        <title>Complete genome sequence of Terriglobus albidus strain ORNL.</title>
        <authorList>
            <person name="Podar M."/>
        </authorList>
    </citation>
    <scope>NUCLEOTIDE SEQUENCE [LARGE SCALE GENOMIC DNA]</scope>
    <source>
        <strain evidence="3 4">ORNL</strain>
    </source>
</reference>
<evidence type="ECO:0000259" key="2">
    <source>
        <dbReference type="Pfam" id="PF10091"/>
    </source>
</evidence>
<feature type="compositionally biased region" description="Basic and acidic residues" evidence="1">
    <location>
        <begin position="17"/>
        <end position="26"/>
    </location>
</feature>
<dbReference type="EMBL" id="CP042806">
    <property type="protein sequence ID" value="QEE30508.1"/>
    <property type="molecule type" value="Genomic_DNA"/>
</dbReference>
<proteinExistence type="predicted"/>
<evidence type="ECO:0000313" key="3">
    <source>
        <dbReference type="EMBL" id="QEE30508.1"/>
    </source>
</evidence>
<dbReference type="RefSeq" id="WP_147649821.1">
    <property type="nucleotide sequence ID" value="NZ_CP042806.1"/>
</dbReference>
<dbReference type="AlphaFoldDB" id="A0A5B9EE63"/>
<name>A0A5B9EE63_9BACT</name>
<feature type="compositionally biased region" description="Acidic residues" evidence="1">
    <location>
        <begin position="1"/>
        <end position="10"/>
    </location>
</feature>
<dbReference type="Pfam" id="PF10091">
    <property type="entry name" value="Glycoamylase"/>
    <property type="match status" value="1"/>
</dbReference>
<dbReference type="Proteomes" id="UP000321820">
    <property type="component" value="Chromosome"/>
</dbReference>
<dbReference type="KEGG" id="talb:FTW19_22480"/>
<dbReference type="OrthoDB" id="5937621at2"/>
<accession>A0A5B9EE63</accession>
<organism evidence="3 4">
    <name type="scientific">Terriglobus albidus</name>
    <dbReference type="NCBI Taxonomy" id="1592106"/>
    <lineage>
        <taxon>Bacteria</taxon>
        <taxon>Pseudomonadati</taxon>
        <taxon>Acidobacteriota</taxon>
        <taxon>Terriglobia</taxon>
        <taxon>Terriglobales</taxon>
        <taxon>Acidobacteriaceae</taxon>
        <taxon>Terriglobus</taxon>
    </lineage>
</organism>